<protein>
    <submittedName>
        <fullName evidence="2">Uncharacterized protein</fullName>
    </submittedName>
</protein>
<dbReference type="InterPro" id="IPR011011">
    <property type="entry name" value="Znf_FYVE_PHD"/>
</dbReference>
<dbReference type="Pfam" id="PF15787">
    <property type="entry name" value="DUF4704"/>
    <property type="match status" value="1"/>
</dbReference>
<dbReference type="Gene3D" id="1.10.1540.10">
    <property type="entry name" value="BEACH domain"/>
    <property type="match status" value="1"/>
</dbReference>
<dbReference type="GO" id="GO:0046872">
    <property type="term" value="F:metal ion binding"/>
    <property type="evidence" value="ECO:0007669"/>
    <property type="project" value="InterPro"/>
</dbReference>
<keyword evidence="3" id="KW-1185">Reference proteome</keyword>
<dbReference type="CDD" id="cd01201">
    <property type="entry name" value="PH_BEACH"/>
    <property type="match status" value="1"/>
</dbReference>
<organism evidence="2 3">
    <name type="scientific">Owenia fusiformis</name>
    <name type="common">Polychaete worm</name>
    <dbReference type="NCBI Taxonomy" id="6347"/>
    <lineage>
        <taxon>Eukaryota</taxon>
        <taxon>Metazoa</taxon>
        <taxon>Spiralia</taxon>
        <taxon>Lophotrochozoa</taxon>
        <taxon>Annelida</taxon>
        <taxon>Polychaeta</taxon>
        <taxon>Sedentaria</taxon>
        <taxon>Canalipalpata</taxon>
        <taxon>Sabellida</taxon>
        <taxon>Oweniida</taxon>
        <taxon>Oweniidae</taxon>
        <taxon>Owenia</taxon>
    </lineage>
</organism>
<dbReference type="PROSITE" id="PS50197">
    <property type="entry name" value="BEACH"/>
    <property type="match status" value="1"/>
</dbReference>
<dbReference type="InterPro" id="IPR056252">
    <property type="entry name" value="Alfy-like_Arm-like"/>
</dbReference>
<dbReference type="EMBL" id="CAIIXF020000009">
    <property type="protein sequence ID" value="CAH1794598.1"/>
    <property type="molecule type" value="Genomic_DNA"/>
</dbReference>
<dbReference type="Gene3D" id="2.130.10.10">
    <property type="entry name" value="YVTN repeat-like/Quinoprotein amine dehydrogenase"/>
    <property type="match status" value="1"/>
</dbReference>
<evidence type="ECO:0000313" key="3">
    <source>
        <dbReference type="Proteomes" id="UP000749559"/>
    </source>
</evidence>
<gene>
    <name evidence="2" type="ORF">OFUS_LOCUS19268</name>
</gene>
<dbReference type="InterPro" id="IPR019775">
    <property type="entry name" value="WD40_repeat_CS"/>
</dbReference>
<dbReference type="Gene3D" id="2.30.29.30">
    <property type="entry name" value="Pleckstrin-homology domain (PH domain)/Phosphotyrosine-binding domain (PTB)"/>
    <property type="match status" value="1"/>
</dbReference>
<comment type="caution">
    <text evidence="2">The sequence shown here is derived from an EMBL/GenBank/DDBJ whole genome shotgun (WGS) entry which is preliminary data.</text>
</comment>
<dbReference type="CDD" id="cd15719">
    <property type="entry name" value="FYVE_WDFY3"/>
    <property type="match status" value="1"/>
</dbReference>
<dbReference type="PROSITE" id="PS50294">
    <property type="entry name" value="WD_REPEATS_REGION"/>
    <property type="match status" value="1"/>
</dbReference>
<dbReference type="InterPro" id="IPR017455">
    <property type="entry name" value="Znf_FYVE-rel"/>
</dbReference>
<dbReference type="InterPro" id="IPR031570">
    <property type="entry name" value="NBEA/BDCP_DUF4704"/>
</dbReference>
<dbReference type="Pfam" id="PF02138">
    <property type="entry name" value="Beach"/>
    <property type="match status" value="1"/>
</dbReference>
<dbReference type="SUPFAM" id="SSF57903">
    <property type="entry name" value="FYVE/PHD zinc finger"/>
    <property type="match status" value="1"/>
</dbReference>
<dbReference type="PANTHER" id="PTHR46108">
    <property type="entry name" value="BLUE CHEESE"/>
    <property type="match status" value="1"/>
</dbReference>
<feature type="region of interest" description="Disordered" evidence="1">
    <location>
        <begin position="3202"/>
        <end position="3223"/>
    </location>
</feature>
<dbReference type="Pfam" id="PF01363">
    <property type="entry name" value="FYVE"/>
    <property type="match status" value="1"/>
</dbReference>
<dbReference type="InterPro" id="IPR000306">
    <property type="entry name" value="Znf_FYVE"/>
</dbReference>
<dbReference type="PROSITE" id="PS00678">
    <property type="entry name" value="WD_REPEATS_1"/>
    <property type="match status" value="1"/>
</dbReference>
<dbReference type="Pfam" id="PF00400">
    <property type="entry name" value="WD40"/>
    <property type="match status" value="2"/>
</dbReference>
<feature type="compositionally biased region" description="Low complexity" evidence="1">
    <location>
        <begin position="2408"/>
        <end position="2417"/>
    </location>
</feature>
<dbReference type="SUPFAM" id="SSF81837">
    <property type="entry name" value="BEACH domain"/>
    <property type="match status" value="1"/>
</dbReference>
<dbReference type="SMART" id="SM01026">
    <property type="entry name" value="Beach"/>
    <property type="match status" value="1"/>
</dbReference>
<dbReference type="InterPro" id="IPR001680">
    <property type="entry name" value="WD40_rpt"/>
</dbReference>
<dbReference type="InterPro" id="IPR036322">
    <property type="entry name" value="WD40_repeat_dom_sf"/>
</dbReference>
<reference evidence="2" key="1">
    <citation type="submission" date="2022-03" db="EMBL/GenBank/DDBJ databases">
        <authorList>
            <person name="Martin C."/>
        </authorList>
    </citation>
    <scope>NUCLEOTIDE SEQUENCE</scope>
</reference>
<dbReference type="SMART" id="SM00064">
    <property type="entry name" value="FYVE"/>
    <property type="match status" value="1"/>
</dbReference>
<dbReference type="InterPro" id="IPR023362">
    <property type="entry name" value="PH-BEACH_dom"/>
</dbReference>
<dbReference type="SMART" id="SM00320">
    <property type="entry name" value="WD40"/>
    <property type="match status" value="5"/>
</dbReference>
<dbReference type="InterPro" id="IPR036372">
    <property type="entry name" value="BEACH_dom_sf"/>
</dbReference>
<dbReference type="Proteomes" id="UP000749559">
    <property type="component" value="Unassembled WGS sequence"/>
</dbReference>
<dbReference type="CDD" id="cd06071">
    <property type="entry name" value="Beach"/>
    <property type="match status" value="1"/>
</dbReference>
<evidence type="ECO:0000313" key="2">
    <source>
        <dbReference type="EMBL" id="CAH1794598.1"/>
    </source>
</evidence>
<feature type="region of interest" description="Disordered" evidence="1">
    <location>
        <begin position="2408"/>
        <end position="2442"/>
    </location>
</feature>
<dbReference type="OrthoDB" id="10018316at2759"/>
<dbReference type="InterPro" id="IPR000409">
    <property type="entry name" value="BEACH_dom"/>
</dbReference>
<name>A0A8J1XYS0_OWEFU</name>
<evidence type="ECO:0000256" key="1">
    <source>
        <dbReference type="SAM" id="MobiDB-lite"/>
    </source>
</evidence>
<dbReference type="InterPro" id="IPR051944">
    <property type="entry name" value="BEACH_domain_protein"/>
</dbReference>
<dbReference type="InterPro" id="IPR013083">
    <property type="entry name" value="Znf_RING/FYVE/PHD"/>
</dbReference>
<dbReference type="Gene3D" id="3.30.40.10">
    <property type="entry name" value="Zinc/RING finger domain, C3HC4 (zinc finger)"/>
    <property type="match status" value="1"/>
</dbReference>
<dbReference type="PANTHER" id="PTHR46108:SF4">
    <property type="entry name" value="BLUE CHEESE"/>
    <property type="match status" value="1"/>
</dbReference>
<dbReference type="PROSITE" id="PS50082">
    <property type="entry name" value="WD_REPEATS_2"/>
    <property type="match status" value="1"/>
</dbReference>
<dbReference type="FunFam" id="1.10.1540.10:FF:000002">
    <property type="entry name" value="WD repeat and FYVE domain containing 3"/>
    <property type="match status" value="1"/>
</dbReference>
<dbReference type="PROSITE" id="PS50178">
    <property type="entry name" value="ZF_FYVE"/>
    <property type="match status" value="1"/>
</dbReference>
<dbReference type="Pfam" id="PF14844">
    <property type="entry name" value="PH_BEACH"/>
    <property type="match status" value="1"/>
</dbReference>
<accession>A0A8J1XYS0</accession>
<dbReference type="PROSITE" id="PS51783">
    <property type="entry name" value="PH_BEACH"/>
    <property type="match status" value="1"/>
</dbReference>
<dbReference type="SUPFAM" id="SSF50729">
    <property type="entry name" value="PH domain-like"/>
    <property type="match status" value="1"/>
</dbReference>
<dbReference type="InterPro" id="IPR011993">
    <property type="entry name" value="PH-like_dom_sf"/>
</dbReference>
<dbReference type="InterPro" id="IPR015943">
    <property type="entry name" value="WD40/YVTN_repeat-like_dom_sf"/>
</dbReference>
<proteinExistence type="predicted"/>
<dbReference type="SUPFAM" id="SSF50978">
    <property type="entry name" value="WD40 repeat-like"/>
    <property type="match status" value="1"/>
</dbReference>
<dbReference type="Pfam" id="PF23295">
    <property type="entry name" value="Arm_4"/>
    <property type="match status" value="1"/>
</dbReference>
<sequence>MNVMRKLIGQGHRPGADLNQGSPDNSLGLMHLRKLFAEFWNPKSGGVGGSQADKEDKLYNMLPLFCRVFGAAPSSDLTEKFSDVLQFCGHVSKLMVNEIRRRASNQSTDAASYSIVKFLEIESTEESSNGWMLLSTLNLLSTGAPSLIDCMTAASLPSTLVKCLYLFFDLPDVENIDQVDPVSDFTRHERRVLLQKVFVQLLVRLCSHVSPAEELARKDDLTLLFSAITSWCPAHNVPWRKSSSEVLMTLSRHGLTPNVVQYIHNKGCVALCIDNMQRVQELSPLELVEMFVTVFCFLKDSSEVSQILVDDFRSCQGYIYLSDFLLRMENDLSEEAKQALRNLVLLVGSLTTCGFIEIKPSSASTGSLFQMPGFSLPTPAGKGVSVRNLQAFQVLQTVFLKSNTSHLCSIILDVISSIYHQDNANYFILESQCTIAQISERIHNKPPDIQGKFFEIVEFIVFNLNFVPCKEFISLSLLLKTHNSLTCSILCMKCLLKILRFHVIYKDVYREVGLLEVMVTCLNRYASLLKDPDSDEGAKLSQIPESEQELGSLTMEALSILLNSNNANAIVFRECGGARCVHNMVPYIVCRHQVLNIVQQLILATGGDDDMGTLLGLMHTAPSLALQLKTHILKSLLNVLRESHRSRTVFRKVGGFVYVMSVLVSMEGCLANPPRSPWEKAESSELIALLKAVFRTLTVAMRYEPANAKFFRTDVRYASLTEAVRLLGCFSSEVDIQPTTSTLKTSEDHPFDEFFCNLKPHRLKEEVPKTLIHACMMVRYLYDMALDAFDKSYPVTTNDSPSTVKRALSSDLDKLTGQNSPMIKRASTGSIFMTLTQGSSEPIIVHAGAVVSMLHLLPAISCEENPQLELDLQYQVSEIMKSLVRCDRNQQVMCEAGLSHEILSHCNIALADESHILHPQLQYIFERLASQSLTPKDLRDFMRLGAPLNSNATDDNFTEAEQNNDQTTDNSNNQVKVYGGPVPLTRVKCLVSMTTPRDIRLHGASITPSFVEFDMSAEGFGCLYLPSIAPQGPPAPSVVGVAVVTGGDTTVIGGVGTGERLFPPQSGLTFSSWICIDKFCTGSEGHPVRLLTLVRNIQGREDNLICLSVMLAHRDRAMLVSTQEVHMPIQGGADFEAEPILNESMVRFWCPELTQEGQWHHVCLVFHKAGIMKNSSVSLMVDGALVSTQKLHYISASLGGGGTASPQAVTSVFAYIGTPPQLRKPSKVVWRQGPCHLLEDVMTPSMVETVYKLGPNYVGSFQAPALGKEVTGALVSEEKVIFGFYAHAMSQMTIAKIRKIYNKFDSKSIAKQLVMSTHENATPIRILHNSAGHLSGPARSLGAIIMGYLGVRTFCPKPVARNLLNIGGTSALLGLIAMATDVEGLYAAVKSLVCVVRSNKAAIREMDRMKGYQVLGMLLKKKRHLLNSHILHLTFSLIGTVDSGRESTVIPNKHAFEDLLCDLEIWREAPGDLQRSLYEHFFELLTESSELSSNLLLMNEVGLVSKLLHVFKDNNLSLASQQTIASVLTVLLRGAKQTEGLLRFGQFMTYTLPTMSVSEQNANVTPHDGLEHVTENTGLVSAYNIRIRNLMLEIVIKLLINQNGTLNLQFADDLQRVLGFDWLLLFLQGHLHRSTVVLSMRLLVTMLSHSTSLQRFREGTHGGGWLNDTEAVLKSSYGIVVGFNMSSSNNKSQQNHEINQDTSHIPGFTSLQWLLPKHSDIHELYFLLMALLLGQPVKRLPECEQFDLDSVWTFIFGVPASQSGAKKANNRAELCPEAAFVILSMIRYMLNQPESLEGEGTWLHEYPITLMQFLLFLYHNQADFIPLCMSEEFLCGLVATLFPYRLSSVSSSEVSSPVDEFKPYPGSEDMVLIESSPQSTVNTETKLTSHPAKKFVLDFMRMIVVDSLSLPSSSKTIPVIDNLLDASPEHSTPGQQRELQTEVLKGLMDHLLAADALLGEQAALPIAIGGSYGNMASNVFYFASRVVDKLWQGSYVRDSKEVFEFISNLIAQAKRKASGLSLDPIYKSLNRCLLYRLSRPLYAVSSQMTILDSLHKITCNRTLVFGPGNYDQEFLGCLSYLLLTLTEDVNGSANGEKIDEQTNTKWHIMPDDPQNNTDLLNRSSDKLGQEGLQLVANAAKRVWEELYVCKKPTLEEIFKVTLNPSLADPTAKVTTPELHNVRPMISEGASRMWLAYVDWERTKSVTEAQKLQNQLQSKLAKMSSGVLRLAGKKTKRETPYKNCITTPAEMNMWTWTHVAIVRDLVELHYKQYLQAQSHMQKILYEEWHQTETALLRERGLWGPSTGSSLEKWMLDMTEGPCRMLKKMMRNDFFYIHYPYYPEGMENVSRKYKMAVSYDSEKYYKRFQSKSLIGEDIGPQAITKQPQLMQEESVEKEEELSLTTSNLLKRQGTAASTDAADDDNDVTDISTEPNISEGPNPDNQTVLRLLEEDEKITHMFRCARIQGLDTSEGLLLFGREHFYVLDGYTLLKTKEITDIDNIPADKHEPIIPKTTMCVTTTMKRMCSKFTYEDIKEIHKRRYLLQPIALEVFSSDGRNFLLAFPRKLRNKIYAKFMAVATSITDNAQQSVSGQKQNAKVEPGTGLISSLMGEKSVTQRWERGEISNFQYIMALNTLAGRSYNDLMQYPVFPWIVADYDSQDLDLSDPATFRDLSKPMGVQTEKRLGQFQKRYRDWDDPAGETPPYHYGTHYSSAMIVASYLVRMEPFTQHFLRLQGGHFDLADRMFHSVREGWLSASKHNMADVKELIPEFFYLPEFLRNANKFDLGSKQSGVVLDNVILPTWAKGDAREFIRAHREALECDYVSAHLHEWIDLIFGAKQQGPAAYEAMNVFHHLFYEGNVDIYSIDDPLKKNATIGFINNFGQIPKQLFKKPHPQKKLNIRLLEPVSMPNVVNTSADKLFFHNLDILKPAMQPVKELKGAVGQIWHNDRNVLAVEQHKVLIPPSGSKFLAWGFSDLSLRIGSYDSEKASAIYENLDQGDIMCASCPNGKTIVTGGTSTDVCVWQMGTGKHKKQLQLKQALYGHTEPVTCISASQSYNIIVSGSRDRTCIVWDMTRLIFVRQLRGHAAPVAAVAINDLTGDIATCAGTYVHVWSINGDEIASVNAATGTNQQILCVAFSQMMEWDVRNVVMTGGSDGVVRMWSIEFVQVPDETKTKKKDAMDGKDSDKAAVIERLAQFKSPGPIRQYSETQDGESVLSETNTEDTVRVRDPLVASRLHALNSSSMQTMGDVMSLDDETSRLSDTGIESGMDALTELETYMTKTTSQSALKELEVKVENGDDPEGPKSPSSDFVILSDSEVKNIPKSVDDVIQKYSPKRRQDTLREGFKWQRQLVFRSKLTMHTAFERKDNREPAAVTAIASSKDHKCVYVGDVKGRVFSWSVSDQPGRTMADHWVKDEGGDSCLACSVKFSFSERRHHCRNCGQLFCSKCSKFESEIHRLKIMKPVRVCQACFNIVNKDQDSGAKPVYL</sequence>